<dbReference type="PIRSF" id="PIRSF031509">
    <property type="entry name" value="Cell_wall_LiaF/YvqF"/>
    <property type="match status" value="1"/>
</dbReference>
<dbReference type="Pfam" id="PF09922">
    <property type="entry name" value="LiaF-like_C"/>
    <property type="match status" value="1"/>
</dbReference>
<evidence type="ECO:0000259" key="3">
    <source>
        <dbReference type="Pfam" id="PF24661"/>
    </source>
</evidence>
<dbReference type="EMBL" id="CP147404">
    <property type="protein sequence ID" value="WXB93475.1"/>
    <property type="molecule type" value="Genomic_DNA"/>
</dbReference>
<feature type="transmembrane region" description="Helical" evidence="1">
    <location>
        <begin position="12"/>
        <end position="45"/>
    </location>
</feature>
<dbReference type="InterPro" id="IPR056066">
    <property type="entry name" value="DUF7649"/>
</dbReference>
<dbReference type="NCBIfam" id="NF040535">
    <property type="entry name" value="LiaF_C_term"/>
    <property type="match status" value="1"/>
</dbReference>
<dbReference type="InterPro" id="IPR047793">
    <property type="entry name" value="LiaF_C"/>
</dbReference>
<feature type="domain" description="Cell wall-active antibiotics response LiaF-like C-terminal" evidence="2">
    <location>
        <begin position="129"/>
        <end position="244"/>
    </location>
</feature>
<dbReference type="Pfam" id="PF24661">
    <property type="entry name" value="DUF7649"/>
    <property type="match status" value="1"/>
</dbReference>
<keyword evidence="1" id="KW-0472">Membrane</keyword>
<protein>
    <submittedName>
        <fullName evidence="4">Cell wall-active antibiotics response protein LiaF</fullName>
    </submittedName>
</protein>
<dbReference type="InterPro" id="IPR016975">
    <property type="entry name" value="Cell_wall_LiaF"/>
</dbReference>
<dbReference type="RefSeq" id="WP_338752805.1">
    <property type="nucleotide sequence ID" value="NZ_CP147404.1"/>
</dbReference>
<keyword evidence="5" id="KW-1185">Reference proteome</keyword>
<evidence type="ECO:0000259" key="2">
    <source>
        <dbReference type="Pfam" id="PF09922"/>
    </source>
</evidence>
<sequence>MSSLKRTDMLTVFLLSALLMILIEATFFDVEIVFSLFFGMAMLYFGRRWRKNWFGRLLFWFGVFLIFIMILNMSSLRMLVIAAVAYMLYRVIQSKKHPAEISLVSENIPSIEIESGQSMNHPFMKSRLFSVQSTPEQPYEWKDIHIQGGLGDIHIDVSNTVLPKGTAVISIRQAMGKVKIDVPYETPIRIRYAALAGNVSLFQRFPTSVWNDTFYYEDQRQVEQEGAESVVVILVSTLFGDLEVNRV</sequence>
<feature type="domain" description="DUF7649" evidence="3">
    <location>
        <begin position="13"/>
        <end position="89"/>
    </location>
</feature>
<name>A0ABZ2N7B5_9BACI</name>
<feature type="transmembrane region" description="Helical" evidence="1">
    <location>
        <begin position="57"/>
        <end position="89"/>
    </location>
</feature>
<evidence type="ECO:0000313" key="4">
    <source>
        <dbReference type="EMBL" id="WXB93475.1"/>
    </source>
</evidence>
<evidence type="ECO:0000256" key="1">
    <source>
        <dbReference type="SAM" id="Phobius"/>
    </source>
</evidence>
<accession>A0ABZ2N7B5</accession>
<dbReference type="Proteomes" id="UP001387364">
    <property type="component" value="Chromosome"/>
</dbReference>
<keyword evidence="1" id="KW-0812">Transmembrane</keyword>
<keyword evidence="1" id="KW-1133">Transmembrane helix</keyword>
<gene>
    <name evidence="4" type="primary">liaF</name>
    <name evidence="4" type="ORF">WDJ61_02055</name>
</gene>
<organism evidence="4 5">
    <name type="scientific">Bacillus kandeliae</name>
    <dbReference type="NCBI Taxonomy" id="3129297"/>
    <lineage>
        <taxon>Bacteria</taxon>
        <taxon>Bacillati</taxon>
        <taxon>Bacillota</taxon>
        <taxon>Bacilli</taxon>
        <taxon>Bacillales</taxon>
        <taxon>Bacillaceae</taxon>
        <taxon>Bacillus</taxon>
    </lineage>
</organism>
<dbReference type="InterPro" id="IPR024425">
    <property type="entry name" value="LiaF-like_C"/>
</dbReference>
<reference evidence="4 5" key="1">
    <citation type="submission" date="2024-02" db="EMBL/GenBank/DDBJ databases">
        <title>Seven novel Bacillus-like species.</title>
        <authorList>
            <person name="Liu G."/>
        </authorList>
    </citation>
    <scope>NUCLEOTIDE SEQUENCE [LARGE SCALE GENOMIC DNA]</scope>
    <source>
        <strain evidence="4 5">FJAT-52991</strain>
    </source>
</reference>
<evidence type="ECO:0000313" key="5">
    <source>
        <dbReference type="Proteomes" id="UP001387364"/>
    </source>
</evidence>
<proteinExistence type="predicted"/>